<feature type="domain" description="EF-hand" evidence="4">
    <location>
        <begin position="61"/>
        <end position="96"/>
    </location>
</feature>
<dbReference type="AlphaFoldDB" id="A0A0G4G747"/>
<protein>
    <recommendedName>
        <fullName evidence="4">EF-hand domain-containing protein</fullName>
    </recommendedName>
</protein>
<feature type="signal peptide" evidence="3">
    <location>
        <begin position="1"/>
        <end position="18"/>
    </location>
</feature>
<dbReference type="Pfam" id="PF13202">
    <property type="entry name" value="EF-hand_5"/>
    <property type="match status" value="1"/>
</dbReference>
<dbReference type="PANTHER" id="PTHR10827">
    <property type="entry name" value="RETICULOCALBIN"/>
    <property type="match status" value="1"/>
</dbReference>
<accession>A0A0G4G747</accession>
<keyword evidence="6" id="KW-1185">Reference proteome</keyword>
<evidence type="ECO:0000313" key="6">
    <source>
        <dbReference type="Proteomes" id="UP000041254"/>
    </source>
</evidence>
<dbReference type="GO" id="GO:0005509">
    <property type="term" value="F:calcium ion binding"/>
    <property type="evidence" value="ECO:0007669"/>
    <property type="project" value="InterPro"/>
</dbReference>
<evidence type="ECO:0000256" key="2">
    <source>
        <dbReference type="ARBA" id="ARBA00022837"/>
    </source>
</evidence>
<dbReference type="PROSITE" id="PS50222">
    <property type="entry name" value="EF_HAND_2"/>
    <property type="match status" value="4"/>
</dbReference>
<dbReference type="InterPro" id="IPR002048">
    <property type="entry name" value="EF_hand_dom"/>
</dbReference>
<dbReference type="SMART" id="SM00054">
    <property type="entry name" value="EFh"/>
    <property type="match status" value="5"/>
</dbReference>
<evidence type="ECO:0000256" key="3">
    <source>
        <dbReference type="SAM" id="SignalP"/>
    </source>
</evidence>
<organism evidence="5 6">
    <name type="scientific">Vitrella brassicaformis (strain CCMP3155)</name>
    <dbReference type="NCBI Taxonomy" id="1169540"/>
    <lineage>
        <taxon>Eukaryota</taxon>
        <taxon>Sar</taxon>
        <taxon>Alveolata</taxon>
        <taxon>Colpodellida</taxon>
        <taxon>Vitrellaceae</taxon>
        <taxon>Vitrella</taxon>
    </lineage>
</organism>
<name>A0A0G4G747_VITBC</name>
<evidence type="ECO:0000256" key="1">
    <source>
        <dbReference type="ARBA" id="ARBA00022737"/>
    </source>
</evidence>
<dbReference type="PANTHER" id="PTHR10827:SF85">
    <property type="entry name" value="CALCIUM-BINDING PROTEIN"/>
    <property type="match status" value="1"/>
</dbReference>
<keyword evidence="1" id="KW-0677">Repeat</keyword>
<feature type="domain" description="EF-hand" evidence="4">
    <location>
        <begin position="206"/>
        <end position="241"/>
    </location>
</feature>
<sequence length="309" mass="34832">MRLSLLIFGAFLVAASVAQEDEDDITFGEEAEGDFGYDEMADEMMDETEGLEDSLGLARPEIEERMSKLFPVLDKDGDGKLTKKEMSEWLKRLHPQVQMRQSNLEFDAIDKDKSGFVDLSELHDAYFGEDEAAAAEGKEDIALRFKTVDKDGDGKLTVEEFKKLLHVGEDPALMKVEIDEILKQQDTDGNRQISFAEFKGQEASEEDEESMKKEFDSYDANKDGVIDEKEIEAIIVQHSEGDHERDVTDMLADAGLDEDASLTLATMLEKLESVVQSKLTDYGELLRYPHEYGMDLPFDAPESTEKDEL</sequence>
<dbReference type="SUPFAM" id="SSF47473">
    <property type="entry name" value="EF-hand"/>
    <property type="match status" value="2"/>
</dbReference>
<gene>
    <name evidence="5" type="ORF">Vbra_291</name>
</gene>
<dbReference type="EMBL" id="CDMY01000577">
    <property type="protein sequence ID" value="CEM24044.1"/>
    <property type="molecule type" value="Genomic_DNA"/>
</dbReference>
<dbReference type="VEuPathDB" id="CryptoDB:Vbra_291"/>
<feature type="chain" id="PRO_5005189590" description="EF-hand domain-containing protein" evidence="3">
    <location>
        <begin position="19"/>
        <end position="309"/>
    </location>
</feature>
<dbReference type="Gene3D" id="1.10.238.10">
    <property type="entry name" value="EF-hand"/>
    <property type="match status" value="3"/>
</dbReference>
<feature type="domain" description="EF-hand" evidence="4">
    <location>
        <begin position="106"/>
        <end position="132"/>
    </location>
</feature>
<feature type="domain" description="EF-hand" evidence="4">
    <location>
        <begin position="136"/>
        <end position="171"/>
    </location>
</feature>
<keyword evidence="2" id="KW-0106">Calcium</keyword>
<keyword evidence="3" id="KW-0732">Signal</keyword>
<dbReference type="OMA" id="HINYEDM"/>
<evidence type="ECO:0000259" key="4">
    <source>
        <dbReference type="PROSITE" id="PS50222"/>
    </source>
</evidence>
<dbReference type="InterPro" id="IPR011992">
    <property type="entry name" value="EF-hand-dom_pair"/>
</dbReference>
<dbReference type="FunFam" id="1.10.238.10:FF:000003">
    <property type="entry name" value="Calmodulin A"/>
    <property type="match status" value="1"/>
</dbReference>
<dbReference type="OrthoDB" id="26525at2759"/>
<dbReference type="Proteomes" id="UP000041254">
    <property type="component" value="Unassembled WGS sequence"/>
</dbReference>
<proteinExistence type="predicted"/>
<dbReference type="STRING" id="1169540.A0A0G4G747"/>
<evidence type="ECO:0000313" key="5">
    <source>
        <dbReference type="EMBL" id="CEM24044.1"/>
    </source>
</evidence>
<reference evidence="5 6" key="1">
    <citation type="submission" date="2014-11" db="EMBL/GenBank/DDBJ databases">
        <authorList>
            <person name="Zhu J."/>
            <person name="Qi W."/>
            <person name="Song R."/>
        </authorList>
    </citation>
    <scope>NUCLEOTIDE SEQUENCE [LARGE SCALE GENOMIC DNA]</scope>
</reference>
<dbReference type="PROSITE" id="PS00018">
    <property type="entry name" value="EF_HAND_1"/>
    <property type="match status" value="4"/>
</dbReference>
<dbReference type="InterPro" id="IPR018247">
    <property type="entry name" value="EF_Hand_1_Ca_BS"/>
</dbReference>
<dbReference type="InParanoid" id="A0A0G4G747"/>
<dbReference type="Pfam" id="PF13499">
    <property type="entry name" value="EF-hand_7"/>
    <property type="match status" value="2"/>
</dbReference>
<dbReference type="FunCoup" id="A0A0G4G747">
    <property type="interactions" value="6"/>
</dbReference>
<dbReference type="PhylomeDB" id="A0A0G4G747"/>
<dbReference type="PRINTS" id="PR01697">
    <property type="entry name" value="PARVALBUMIN"/>
</dbReference>